<feature type="domain" description="WCX" evidence="4">
    <location>
        <begin position="591"/>
        <end position="653"/>
    </location>
</feature>
<dbReference type="InterPro" id="IPR043839">
    <property type="entry name" value="PafC_HTH"/>
</dbReference>
<evidence type="ECO:0000259" key="3">
    <source>
        <dbReference type="Pfam" id="PF19187"/>
    </source>
</evidence>
<dbReference type="InterPro" id="IPR051534">
    <property type="entry name" value="CBASS_pafABC_assoc_protein"/>
</dbReference>
<comment type="caution">
    <text evidence="5">The sequence shown here is derived from an EMBL/GenBank/DDBJ whole genome shotgun (WGS) entry which is preliminary data.</text>
</comment>
<feature type="domain" description="WCX" evidence="4">
    <location>
        <begin position="246"/>
        <end position="319"/>
    </location>
</feature>
<dbReference type="Proteomes" id="UP001589788">
    <property type="component" value="Unassembled WGS sequence"/>
</dbReference>
<dbReference type="PANTHER" id="PTHR34580:SF1">
    <property type="entry name" value="PROTEIN PAFC"/>
    <property type="match status" value="1"/>
</dbReference>
<dbReference type="RefSeq" id="WP_377790518.1">
    <property type="nucleotide sequence ID" value="NZ_JBHLYQ010000169.1"/>
</dbReference>
<dbReference type="Pfam" id="PF13280">
    <property type="entry name" value="WYL"/>
    <property type="match status" value="2"/>
</dbReference>
<dbReference type="Pfam" id="PF19187">
    <property type="entry name" value="HTH_PafC"/>
    <property type="match status" value="1"/>
</dbReference>
<reference evidence="5 6" key="1">
    <citation type="submission" date="2024-09" db="EMBL/GenBank/DDBJ databases">
        <authorList>
            <person name="Sun Q."/>
            <person name="Mori K."/>
        </authorList>
    </citation>
    <scope>NUCLEOTIDE SEQUENCE [LARGE SCALE GENOMIC DNA]</scope>
    <source>
        <strain evidence="5 6">JCM 15389</strain>
    </source>
</reference>
<name>A0ABV6C583_9ACTN</name>
<organism evidence="5 6">
    <name type="scientific">Aciditerrimonas ferrireducens</name>
    <dbReference type="NCBI Taxonomy" id="667306"/>
    <lineage>
        <taxon>Bacteria</taxon>
        <taxon>Bacillati</taxon>
        <taxon>Actinomycetota</taxon>
        <taxon>Acidimicrobiia</taxon>
        <taxon>Acidimicrobiales</taxon>
        <taxon>Acidimicrobiaceae</taxon>
        <taxon>Aciditerrimonas</taxon>
    </lineage>
</organism>
<sequence>MDRLERLTNLVLTLLQEGPPKTLQEIADAVPGYPPPGEARRQAFERDKRTLREQGIVVSTLPVPGPEQVGYRIRPEDFYLQDLDLTPEEQVALNLAVAAVHGGDASGRLGLWRLGAPLPEGPVPEGPVQEGPGPVGSGPGSAGPTVAEVPLLPALPVLFSALSRRQGVRFRHGGQERRVVPAQLRFHRGWWYLVGWDVDRRAGRTYRVDRIEDQPRLEEALGPPPEGFDPEAAWTGLPWRAGQEEAVVAQLRVAAPLAPSALEDVGPSATVAEEPDGSVVLTLEVTNRAALRSWLLDFGEHAELLGPPALREELIRWLEGQAEGPTGAEPEDDGAPPGLAGSERRPGLGTGGRTAPRTDRGSRDAGSRLLRLLAVLTVLARQGRMPLRALADRFGTSPEELQADLELAACCGLPPYTPDQLMEIIVGDEEVEAHLDPALARPRRLTPAEGLALVAAGRAVAGVPGLAEDGAALAQALAKLEASLGARGVLSVDLDEPAYLPTVRRALEERQRLAVRYWVAGRDEEVAREVDPVALTSARGHWYLVARTPGTGDLRRYRVDRIVAAEPTGRPAEASAAGDLTEGAVEAEATVVQLAVDAEGRRLLEGVPALEAEERPGGGAVATLAVSGEAWLGRLLVRLGPHGRLLAPASLASLGPTTARRILQRYGKNTEKSKST</sequence>
<proteinExistence type="predicted"/>
<evidence type="ECO:0000259" key="4">
    <source>
        <dbReference type="Pfam" id="PF25583"/>
    </source>
</evidence>
<feature type="domain" description="WYL" evidence="2">
    <location>
        <begin position="499"/>
        <end position="566"/>
    </location>
</feature>
<keyword evidence="6" id="KW-1185">Reference proteome</keyword>
<dbReference type="InterPro" id="IPR057727">
    <property type="entry name" value="WCX_dom"/>
</dbReference>
<feature type="domain" description="WYL" evidence="2">
    <location>
        <begin position="154"/>
        <end position="213"/>
    </location>
</feature>
<feature type="region of interest" description="Disordered" evidence="1">
    <location>
        <begin position="120"/>
        <end position="142"/>
    </location>
</feature>
<dbReference type="Pfam" id="PF25583">
    <property type="entry name" value="WCX"/>
    <property type="match status" value="2"/>
</dbReference>
<dbReference type="InterPro" id="IPR026881">
    <property type="entry name" value="WYL_dom"/>
</dbReference>
<dbReference type="EMBL" id="JBHLYQ010000169">
    <property type="protein sequence ID" value="MFC0082850.1"/>
    <property type="molecule type" value="Genomic_DNA"/>
</dbReference>
<evidence type="ECO:0000256" key="1">
    <source>
        <dbReference type="SAM" id="MobiDB-lite"/>
    </source>
</evidence>
<feature type="region of interest" description="Disordered" evidence="1">
    <location>
        <begin position="323"/>
        <end position="364"/>
    </location>
</feature>
<dbReference type="PROSITE" id="PS52050">
    <property type="entry name" value="WYL"/>
    <property type="match status" value="2"/>
</dbReference>
<evidence type="ECO:0000313" key="6">
    <source>
        <dbReference type="Proteomes" id="UP001589788"/>
    </source>
</evidence>
<feature type="domain" description="PafC HTH" evidence="3">
    <location>
        <begin position="368"/>
        <end position="482"/>
    </location>
</feature>
<evidence type="ECO:0000259" key="2">
    <source>
        <dbReference type="Pfam" id="PF13280"/>
    </source>
</evidence>
<protein>
    <submittedName>
        <fullName evidence="5">Helix-turn-helix transcriptional regulator</fullName>
    </submittedName>
</protein>
<gene>
    <name evidence="5" type="ORF">ACFFRE_11985</name>
</gene>
<evidence type="ECO:0000313" key="5">
    <source>
        <dbReference type="EMBL" id="MFC0082850.1"/>
    </source>
</evidence>
<dbReference type="PANTHER" id="PTHR34580">
    <property type="match status" value="1"/>
</dbReference>
<accession>A0ABV6C583</accession>